<dbReference type="AlphaFoldDB" id="A0AAD4XZN1"/>
<sequence>MSKSRLLSPPLLLLVAPTSDVDDSSGAENTPCSAPVDNKEAMSQVVTLAISQTFIFSEPQIAKKKKKRDASLYKALVLRLLLLAALLSHSSDTTLVGLPEEAHMKSFIELLKISPSIGNTFPNFPGSCKTAFYTNRLDAEGFAGGILDFFTCSVNRGGGPRHDGKAAAVDLGAVSCSLELYGYWAWLQTQLDTGNCIHFINLTTSKIEDGFCP</sequence>
<accession>A0AAD4XZN1</accession>
<protein>
    <submittedName>
        <fullName evidence="2">Uncharacterized protein</fullName>
    </submittedName>
</protein>
<gene>
    <name evidence="2" type="ORF">MG293_020322</name>
</gene>
<evidence type="ECO:0000256" key="1">
    <source>
        <dbReference type="SAM" id="SignalP"/>
    </source>
</evidence>
<keyword evidence="3" id="KW-1185">Reference proteome</keyword>
<reference evidence="2" key="1">
    <citation type="submission" date="2022-03" db="EMBL/GenBank/DDBJ databases">
        <title>Genomic analyses of argali, domestic sheep and their hybrids provide insights into chromosomal evolution, heterosis and genetic basis of agronomic traits.</title>
        <authorList>
            <person name="Li M."/>
        </authorList>
    </citation>
    <scope>NUCLEOTIDE SEQUENCE</scope>
    <source>
        <strain evidence="2">CAU-MHL-2022a</strain>
        <tissue evidence="2">Skin</tissue>
    </source>
</reference>
<keyword evidence="1" id="KW-0732">Signal</keyword>
<name>A0AAD4XZN1_OVIAM</name>
<dbReference type="Proteomes" id="UP001214576">
    <property type="component" value="Unassembled WGS sequence"/>
</dbReference>
<feature type="chain" id="PRO_5042283545" evidence="1">
    <location>
        <begin position="27"/>
        <end position="213"/>
    </location>
</feature>
<comment type="caution">
    <text evidence="2">The sequence shown here is derived from an EMBL/GenBank/DDBJ whole genome shotgun (WGS) entry which is preliminary data.</text>
</comment>
<feature type="signal peptide" evidence="1">
    <location>
        <begin position="1"/>
        <end position="26"/>
    </location>
</feature>
<organism evidence="2 3">
    <name type="scientific">Ovis ammon polii</name>
    <dbReference type="NCBI Taxonomy" id="230172"/>
    <lineage>
        <taxon>Eukaryota</taxon>
        <taxon>Metazoa</taxon>
        <taxon>Chordata</taxon>
        <taxon>Craniata</taxon>
        <taxon>Vertebrata</taxon>
        <taxon>Euteleostomi</taxon>
        <taxon>Mammalia</taxon>
        <taxon>Eutheria</taxon>
        <taxon>Laurasiatheria</taxon>
        <taxon>Artiodactyla</taxon>
        <taxon>Ruminantia</taxon>
        <taxon>Pecora</taxon>
        <taxon>Bovidae</taxon>
        <taxon>Caprinae</taxon>
        <taxon>Ovis</taxon>
    </lineage>
</organism>
<dbReference type="EMBL" id="JAKZEL010000027">
    <property type="protein sequence ID" value="KAI4529644.1"/>
    <property type="molecule type" value="Genomic_DNA"/>
</dbReference>
<evidence type="ECO:0000313" key="2">
    <source>
        <dbReference type="EMBL" id="KAI4529644.1"/>
    </source>
</evidence>
<proteinExistence type="predicted"/>
<evidence type="ECO:0000313" key="3">
    <source>
        <dbReference type="Proteomes" id="UP001214576"/>
    </source>
</evidence>